<evidence type="ECO:0000256" key="2">
    <source>
        <dbReference type="ARBA" id="ARBA00022692"/>
    </source>
</evidence>
<keyword evidence="4 6" id="KW-1133">Transmembrane helix</keyword>
<evidence type="ECO:0000256" key="3">
    <source>
        <dbReference type="ARBA" id="ARBA00022960"/>
    </source>
</evidence>
<comment type="caution">
    <text evidence="7">The sequence shown here is derived from an EMBL/GenBank/DDBJ whole genome shotgun (WGS) entry which is preliminary data.</text>
</comment>
<evidence type="ECO:0000256" key="4">
    <source>
        <dbReference type="ARBA" id="ARBA00022989"/>
    </source>
</evidence>
<organism evidence="7 8">
    <name type="scientific">Cytobacillus mangrovibacter</name>
    <dbReference type="NCBI Taxonomy" id="3299024"/>
    <lineage>
        <taxon>Bacteria</taxon>
        <taxon>Bacillati</taxon>
        <taxon>Bacillota</taxon>
        <taxon>Bacilli</taxon>
        <taxon>Bacillales</taxon>
        <taxon>Bacillaceae</taxon>
        <taxon>Cytobacillus</taxon>
    </lineage>
</organism>
<keyword evidence="2 6" id="KW-0812">Transmembrane</keyword>
<accession>A0ABW6JT60</accession>
<dbReference type="EMBL" id="JBIACJ010000001">
    <property type="protein sequence ID" value="MFE8695050.1"/>
    <property type="molecule type" value="Genomic_DNA"/>
</dbReference>
<name>A0ABW6JT60_9BACI</name>
<dbReference type="RefSeq" id="WP_389214479.1">
    <property type="nucleotide sequence ID" value="NZ_JBIACJ010000001.1"/>
</dbReference>
<feature type="transmembrane region" description="Helical" evidence="6">
    <location>
        <begin position="53"/>
        <end position="74"/>
    </location>
</feature>
<dbReference type="InterPro" id="IPR001182">
    <property type="entry name" value="FtsW/RodA"/>
</dbReference>
<reference evidence="7 8" key="1">
    <citation type="submission" date="2024-08" db="EMBL/GenBank/DDBJ databases">
        <title>Two novel Cytobacillus novel species.</title>
        <authorList>
            <person name="Liu G."/>
        </authorList>
    </citation>
    <scope>NUCLEOTIDE SEQUENCE [LARGE SCALE GENOMIC DNA]</scope>
    <source>
        <strain evidence="7 8">FJAT-53684</strain>
    </source>
</reference>
<evidence type="ECO:0000313" key="8">
    <source>
        <dbReference type="Proteomes" id="UP001601058"/>
    </source>
</evidence>
<dbReference type="Proteomes" id="UP001601058">
    <property type="component" value="Unassembled WGS sequence"/>
</dbReference>
<evidence type="ECO:0000256" key="5">
    <source>
        <dbReference type="ARBA" id="ARBA00023136"/>
    </source>
</evidence>
<keyword evidence="3" id="KW-0133">Cell shape</keyword>
<evidence type="ECO:0000256" key="1">
    <source>
        <dbReference type="ARBA" id="ARBA00004141"/>
    </source>
</evidence>
<dbReference type="Pfam" id="PF01098">
    <property type="entry name" value="FTSW_RODA_SPOVE"/>
    <property type="match status" value="1"/>
</dbReference>
<keyword evidence="8" id="KW-1185">Reference proteome</keyword>
<keyword evidence="5 6" id="KW-0472">Membrane</keyword>
<feature type="transmembrane region" description="Helical" evidence="6">
    <location>
        <begin position="21"/>
        <end position="46"/>
    </location>
</feature>
<feature type="transmembrane region" description="Helical" evidence="6">
    <location>
        <begin position="100"/>
        <end position="120"/>
    </location>
</feature>
<protein>
    <submittedName>
        <fullName evidence="7">FtsW/RodA/SpoVE family cell cycle protein</fullName>
    </submittedName>
</protein>
<gene>
    <name evidence="7" type="ORF">ACFYKT_01615</name>
</gene>
<evidence type="ECO:0000256" key="6">
    <source>
        <dbReference type="SAM" id="Phobius"/>
    </source>
</evidence>
<evidence type="ECO:0000313" key="7">
    <source>
        <dbReference type="EMBL" id="MFE8695050.1"/>
    </source>
</evidence>
<comment type="subcellular location">
    <subcellularLocation>
        <location evidence="1">Membrane</location>
        <topology evidence="1">Multi-pass membrane protein</topology>
    </subcellularLocation>
</comment>
<proteinExistence type="predicted"/>
<sequence>MNECNNWKKQVLLFFLLWTPIPLYIMLPQFMYSIIYFICTLAMFAVSHVNKKLALKLVVVNVVASVIFIITLILSRRGDYFFTRLFAFVNPDADPNGAGYMYTLVMDILSHAVWFGNRLYKI</sequence>